<dbReference type="InterPro" id="IPR027417">
    <property type="entry name" value="P-loop_NTPase"/>
</dbReference>
<dbReference type="FunFam" id="3.40.50.300:FF:000565">
    <property type="entry name" value="ABC bile acid transporter"/>
    <property type="match status" value="1"/>
</dbReference>
<evidence type="ECO:0000256" key="10">
    <source>
        <dbReference type="SAM" id="MobiDB-lite"/>
    </source>
</evidence>
<organism evidence="14 15">
    <name type="scientific">Arxiozyma heterogenica</name>
    <dbReference type="NCBI Taxonomy" id="278026"/>
    <lineage>
        <taxon>Eukaryota</taxon>
        <taxon>Fungi</taxon>
        <taxon>Dikarya</taxon>
        <taxon>Ascomycota</taxon>
        <taxon>Saccharomycotina</taxon>
        <taxon>Saccharomycetes</taxon>
        <taxon>Saccharomycetales</taxon>
        <taxon>Saccharomycetaceae</taxon>
        <taxon>Arxiozyma</taxon>
    </lineage>
</organism>
<keyword evidence="8 11" id="KW-0472">Membrane</keyword>
<dbReference type="InterPro" id="IPR017871">
    <property type="entry name" value="ABC_transporter-like_CS"/>
</dbReference>
<evidence type="ECO:0000256" key="1">
    <source>
        <dbReference type="ARBA" id="ARBA00004141"/>
    </source>
</evidence>
<evidence type="ECO:0000259" key="12">
    <source>
        <dbReference type="PROSITE" id="PS50893"/>
    </source>
</evidence>
<evidence type="ECO:0000256" key="5">
    <source>
        <dbReference type="ARBA" id="ARBA00022741"/>
    </source>
</evidence>
<feature type="transmembrane region" description="Helical" evidence="11">
    <location>
        <begin position="44"/>
        <end position="63"/>
    </location>
</feature>
<keyword evidence="9" id="KW-0325">Glycoprotein</keyword>
<dbReference type="Gene3D" id="1.20.1560.10">
    <property type="entry name" value="ABC transporter type 1, transmembrane domain"/>
    <property type="match status" value="2"/>
</dbReference>
<dbReference type="CDD" id="cd03369">
    <property type="entry name" value="ABCC_NFT1"/>
    <property type="match status" value="1"/>
</dbReference>
<dbReference type="InterPro" id="IPR011527">
    <property type="entry name" value="ABC1_TM_dom"/>
</dbReference>
<dbReference type="GO" id="GO:0016887">
    <property type="term" value="F:ATP hydrolysis activity"/>
    <property type="evidence" value="ECO:0007669"/>
    <property type="project" value="InterPro"/>
</dbReference>
<feature type="transmembrane region" description="Helical" evidence="11">
    <location>
        <begin position="204"/>
        <end position="223"/>
    </location>
</feature>
<feature type="transmembrane region" description="Helical" evidence="11">
    <location>
        <begin position="566"/>
        <end position="587"/>
    </location>
</feature>
<dbReference type="PROSITE" id="PS50893">
    <property type="entry name" value="ABC_TRANSPORTER_2"/>
    <property type="match status" value="2"/>
</dbReference>
<dbReference type="SUPFAM" id="SSF52540">
    <property type="entry name" value="P-loop containing nucleoside triphosphate hydrolases"/>
    <property type="match status" value="2"/>
</dbReference>
<proteinExistence type="predicted"/>
<evidence type="ECO:0000313" key="15">
    <source>
        <dbReference type="Proteomes" id="UP001306508"/>
    </source>
</evidence>
<evidence type="ECO:0000256" key="6">
    <source>
        <dbReference type="ARBA" id="ARBA00022840"/>
    </source>
</evidence>
<feature type="region of interest" description="Disordered" evidence="10">
    <location>
        <begin position="479"/>
        <end position="516"/>
    </location>
</feature>
<feature type="transmembrane region" description="Helical" evidence="11">
    <location>
        <begin position="235"/>
        <end position="257"/>
    </location>
</feature>
<evidence type="ECO:0000313" key="14">
    <source>
        <dbReference type="EMBL" id="KAK5781307.1"/>
    </source>
</evidence>
<evidence type="ECO:0000256" key="9">
    <source>
        <dbReference type="ARBA" id="ARBA00023180"/>
    </source>
</evidence>
<dbReference type="GO" id="GO:0005524">
    <property type="term" value="F:ATP binding"/>
    <property type="evidence" value="ECO:0007669"/>
    <property type="project" value="UniProtKB-KW"/>
</dbReference>
<evidence type="ECO:0000256" key="4">
    <source>
        <dbReference type="ARBA" id="ARBA00022737"/>
    </source>
</evidence>
<feature type="transmembrane region" description="Helical" evidence="11">
    <location>
        <begin position="1257"/>
        <end position="1276"/>
    </location>
</feature>
<keyword evidence="6" id="KW-0067">ATP-binding</keyword>
<reference evidence="15" key="1">
    <citation type="submission" date="2023-07" db="EMBL/GenBank/DDBJ databases">
        <title>A draft genome of Kazachstania heterogenica Y-27499.</title>
        <authorList>
            <person name="Donic C."/>
            <person name="Kralova J.S."/>
            <person name="Fidel L."/>
            <person name="Ben-Dor S."/>
            <person name="Jung S."/>
        </authorList>
    </citation>
    <scope>NUCLEOTIDE SEQUENCE [LARGE SCALE GENOMIC DNA]</scope>
    <source>
        <strain evidence="15">Y27499</strain>
    </source>
</reference>
<feature type="transmembrane region" description="Helical" evidence="11">
    <location>
        <begin position="1341"/>
        <end position="1362"/>
    </location>
</feature>
<dbReference type="CDD" id="cd18604">
    <property type="entry name" value="ABC_6TM_VMR1_D2_like"/>
    <property type="match status" value="1"/>
</dbReference>
<protein>
    <recommendedName>
        <fullName evidence="16">ATP-dependent bile acid permease</fullName>
    </recommendedName>
</protein>
<keyword evidence="3 11" id="KW-0812">Transmembrane</keyword>
<evidence type="ECO:0000256" key="3">
    <source>
        <dbReference type="ARBA" id="ARBA00022692"/>
    </source>
</evidence>
<comment type="caution">
    <text evidence="14">The sequence shown here is derived from an EMBL/GenBank/DDBJ whole genome shotgun (WGS) entry which is preliminary data.</text>
</comment>
<evidence type="ECO:0000256" key="2">
    <source>
        <dbReference type="ARBA" id="ARBA00022448"/>
    </source>
</evidence>
<evidence type="ECO:0000256" key="7">
    <source>
        <dbReference type="ARBA" id="ARBA00022989"/>
    </source>
</evidence>
<evidence type="ECO:0000259" key="13">
    <source>
        <dbReference type="PROSITE" id="PS50929"/>
    </source>
</evidence>
<feature type="compositionally biased region" description="Basic and acidic residues" evidence="10">
    <location>
        <begin position="500"/>
        <end position="510"/>
    </location>
</feature>
<dbReference type="InterPro" id="IPR003593">
    <property type="entry name" value="AAA+_ATPase"/>
</dbReference>
<dbReference type="CDD" id="cd03250">
    <property type="entry name" value="ABCC_MRP_domain1"/>
    <property type="match status" value="1"/>
</dbReference>
<accession>A0AAN8A7R4</accession>
<dbReference type="FunFam" id="3.40.50.300:FF:000825">
    <property type="entry name" value="ABC bile acid transporter"/>
    <property type="match status" value="1"/>
</dbReference>
<feature type="domain" description="ABC transporter" evidence="12">
    <location>
        <begin position="741"/>
        <end position="982"/>
    </location>
</feature>
<sequence length="1724" mass="196207">MENSSDNYNILSLMRNYTKSCHFWDYDDVTPCGRAYVINYMVPLYLSAVLIIIIAYNILSNYYQFNVLKVKKKNPIDEILSLSHHDTININDPESQSLLSLTNHNINNHNYSYTENNNNINDNNNEQSLTDRHFSIENLKLIKLNGEPHGKVTIVSRGPMEKMGLVLECILVLSQLLFHLVILLKSSSYQDLIDFNYGSIKNQNLINVILWSILFSLITMRCFNANQNKWFINKYMGNIWSLSFLSYLIGFTFNIFPFRSILIGHIKSPLIKNYYTIQFWIDLILVLLLLFSPIKNDFGVLYQTEEDIIPSPESTTSIASFVCWSWLDKFVWVANNHYITMKDVWGLKLEDYSIFVNKNFKNYCKKFAPTGKKRSFTFKLLSFFSDYFLLQGIWALLASIISFIPTILLKRILEYVEDQSSAPRNLAWLYVILMFVCKIFVAIANGQALFLGRRVCIRMKSIIISEIYSKALRRKISTTSKKEQDQNADENTGVTVVEEDPQKRNQKDHFDGDEESSSKAQLGTIINLMAIDAFKISEICGYLHSFVEAVVMTIIALTLLYNLIGLSAIIGTIVILIMVPINFKLAIIIGDLQKKTLAVTDKRIQKLNEAFQAIRIIKFFSWEDNFEKEINEIRDKELKYLIKRTIYWGAGGFVWFITPTLVTTAAFSYYIYVQKMPLTTPIAFTALSLFALLRDPLDRLSDMLSFVIQSKISLDRVAEFLEEMDTEKYQQLTIAPRGNKLAFENTTVAWDDKESTFKLRNLNIDFKIGKLNVVIGATGSGKTSLLMALLGEMHLLKGKIIVPSLEARQALVPDSDGLTNSIAYCSQAAWLLNDTVRNNIIFNRPFDKTRYEAVINACGLVRDFKILKAGDKTEIGEKGITLSGGQKQRISLARALYSDAKHVLLDDCLSAVDAHTASWIYENCISGPLMENRTCILVSHNIALTLKNADLVVLLENGEVKEQGTPMELLDRGVLGEDELVKSSILSRAASLTSISNDVNHPTLKINTLMAKKMDTETGKKENTESTERTKINEDDGKLIEEETKAEGIVSLDVYKWFLDAFGGLKVVSYMLILFFIPEIFQIGQSWWLRKWAAILPSDNVVAFVKYIFVSKNPFNIKFYSSIPSSSIDTTIFNTAQTNSTSDTHVLIKNNHSTMYYLLIYLLFGVSQSSLAIFKLFLTYLYGIYASRDIFKRLLHTVLRAKLRFFDTTPIGRIMNRFSKDIESTDQQLTPYLHGAICTLMGCVTTVMLITFITPQFISIAIMVGILYYLVGYFYMAGSRELKRLDSTTKSPIYQHFSETLVGVTTIRAFGDESRFLQENLQKIDENNRPFFYLWVANRWLAFRIDIIGALVVFGAGIFILADIKNIDAGLAGISLTYAIAFTEDALWLVRFYSEVEMNMNSVERLKEYMNVDKEEYVAHQNKIIQTPPIQWPNDGKIEVNNLSLRYAPKLPRVIKNVSFTVDPGSKVGVVGRTGAGKSTIITALFRFLDPETGYIKIDNYDITSIDLTMLRRAITIIPQDPTLFAGTIKSNLDPYDEYSDKAIFAALRRVNLVTPEELEQYYTENRNGNNNYANDQTSVASVNVNRFLDLSNEVTEGGGNLSQGQRQLMCLARSLLRSPKILLLDEATASIDYDSDAKVQATIRQEFNESTILTIAHRLRSVIDYDKILVMDAGEVKEYDHPYSLLLNKESLFYSMCERSGELDALIEMAKNAFVQKLNNNNR</sequence>
<feature type="transmembrane region" description="Helical" evidence="11">
    <location>
        <begin position="277"/>
        <end position="294"/>
    </location>
</feature>
<dbReference type="PROSITE" id="PS50929">
    <property type="entry name" value="ABC_TM1F"/>
    <property type="match status" value="2"/>
</dbReference>
<feature type="transmembrane region" description="Helical" evidence="11">
    <location>
        <begin position="539"/>
        <end position="560"/>
    </location>
</feature>
<evidence type="ECO:0000256" key="11">
    <source>
        <dbReference type="SAM" id="Phobius"/>
    </source>
</evidence>
<evidence type="ECO:0000256" key="8">
    <source>
        <dbReference type="ARBA" id="ARBA00023136"/>
    </source>
</evidence>
<feature type="transmembrane region" description="Helical" evidence="11">
    <location>
        <begin position="387"/>
        <end position="408"/>
    </location>
</feature>
<keyword evidence="2" id="KW-0813">Transport</keyword>
<gene>
    <name evidence="14" type="ORF">RI543_001147</name>
</gene>
<dbReference type="Pfam" id="PF00664">
    <property type="entry name" value="ABC_membrane"/>
    <property type="match status" value="2"/>
</dbReference>
<dbReference type="Proteomes" id="UP001306508">
    <property type="component" value="Unassembled WGS sequence"/>
</dbReference>
<feature type="transmembrane region" description="Helical" evidence="11">
    <location>
        <begin position="1232"/>
        <end position="1250"/>
    </location>
</feature>
<evidence type="ECO:0008006" key="16">
    <source>
        <dbReference type="Google" id="ProtNLM"/>
    </source>
</evidence>
<feature type="domain" description="ABC transporter" evidence="12">
    <location>
        <begin position="1438"/>
        <end position="1699"/>
    </location>
</feature>
<feature type="transmembrane region" description="Helical" evidence="11">
    <location>
        <begin position="1158"/>
        <end position="1185"/>
    </location>
</feature>
<dbReference type="EMBL" id="JAWIZZ010000036">
    <property type="protein sequence ID" value="KAK5781307.1"/>
    <property type="molecule type" value="Genomic_DNA"/>
</dbReference>
<dbReference type="InterPro" id="IPR050173">
    <property type="entry name" value="ABC_transporter_C-like"/>
</dbReference>
<dbReference type="SUPFAM" id="SSF90123">
    <property type="entry name" value="ABC transporter transmembrane region"/>
    <property type="match status" value="2"/>
</dbReference>
<keyword evidence="7 11" id="KW-1133">Transmembrane helix</keyword>
<dbReference type="PANTHER" id="PTHR24223">
    <property type="entry name" value="ATP-BINDING CASSETTE SUB-FAMILY C"/>
    <property type="match status" value="1"/>
</dbReference>
<feature type="transmembrane region" description="Helical" evidence="11">
    <location>
        <begin position="428"/>
        <end position="451"/>
    </location>
</feature>
<feature type="domain" description="ABC transmembrane type-1" evidence="13">
    <location>
        <begin position="393"/>
        <end position="709"/>
    </location>
</feature>
<dbReference type="Gene3D" id="3.40.50.300">
    <property type="entry name" value="P-loop containing nucleotide triphosphate hydrolases"/>
    <property type="match status" value="2"/>
</dbReference>
<keyword evidence="5" id="KW-0547">Nucleotide-binding</keyword>
<comment type="subcellular location">
    <subcellularLocation>
        <location evidence="1">Membrane</location>
        <topology evidence="1">Multi-pass membrane protein</topology>
    </subcellularLocation>
</comment>
<feature type="transmembrane region" description="Helical" evidence="11">
    <location>
        <begin position="165"/>
        <end position="184"/>
    </location>
</feature>
<dbReference type="Pfam" id="PF00005">
    <property type="entry name" value="ABC_tran"/>
    <property type="match status" value="2"/>
</dbReference>
<dbReference type="SMART" id="SM00382">
    <property type="entry name" value="AAA"/>
    <property type="match status" value="2"/>
</dbReference>
<dbReference type="PANTHER" id="PTHR24223:SF353">
    <property type="entry name" value="ABC TRANSPORTER ATP-BINDING PROTEIN_PERMEASE VMR1-RELATED"/>
    <property type="match status" value="1"/>
</dbReference>
<dbReference type="GO" id="GO:0140359">
    <property type="term" value="F:ABC-type transporter activity"/>
    <property type="evidence" value="ECO:0007669"/>
    <property type="project" value="InterPro"/>
</dbReference>
<feature type="transmembrane region" description="Helical" evidence="11">
    <location>
        <begin position="646"/>
        <end position="670"/>
    </location>
</feature>
<keyword evidence="15" id="KW-1185">Reference proteome</keyword>
<dbReference type="PROSITE" id="PS00211">
    <property type="entry name" value="ABC_TRANSPORTER_1"/>
    <property type="match status" value="2"/>
</dbReference>
<dbReference type="CDD" id="cd18596">
    <property type="entry name" value="ABC_6TM_VMR1_D1_like"/>
    <property type="match status" value="1"/>
</dbReference>
<dbReference type="InterPro" id="IPR036640">
    <property type="entry name" value="ABC1_TM_sf"/>
</dbReference>
<feature type="domain" description="ABC transmembrane type-1" evidence="13">
    <location>
        <begin position="1143"/>
        <end position="1398"/>
    </location>
</feature>
<name>A0AAN8A7R4_9SACH</name>
<dbReference type="InterPro" id="IPR003439">
    <property type="entry name" value="ABC_transporter-like_ATP-bd"/>
</dbReference>
<feature type="transmembrane region" description="Helical" evidence="11">
    <location>
        <begin position="676"/>
        <end position="693"/>
    </location>
</feature>
<keyword evidence="4" id="KW-0677">Repeat</keyword>
<dbReference type="GO" id="GO:0000329">
    <property type="term" value="C:fungal-type vacuole membrane"/>
    <property type="evidence" value="ECO:0007669"/>
    <property type="project" value="TreeGrafter"/>
</dbReference>